<dbReference type="CDD" id="cd09317">
    <property type="entry name" value="TDT_Mae1_like"/>
    <property type="match status" value="1"/>
</dbReference>
<dbReference type="EMBL" id="KV749817">
    <property type="protein sequence ID" value="OCL07676.1"/>
    <property type="molecule type" value="Genomic_DNA"/>
</dbReference>
<evidence type="ECO:0000256" key="4">
    <source>
        <dbReference type="ARBA" id="ARBA00023136"/>
    </source>
</evidence>
<evidence type="ECO:0000256" key="1">
    <source>
        <dbReference type="ARBA" id="ARBA00004141"/>
    </source>
</evidence>
<feature type="transmembrane region" description="Helical" evidence="5">
    <location>
        <begin position="101"/>
        <end position="123"/>
    </location>
</feature>
<dbReference type="Proteomes" id="UP000250140">
    <property type="component" value="Unassembled WGS sequence"/>
</dbReference>
<dbReference type="AlphaFoldDB" id="A0A8E2F013"/>
<feature type="transmembrane region" description="Helical" evidence="5">
    <location>
        <begin position="59"/>
        <end position="81"/>
    </location>
</feature>
<dbReference type="Gene3D" id="1.50.10.150">
    <property type="entry name" value="Voltage-dependent anion channel"/>
    <property type="match status" value="1"/>
</dbReference>
<evidence type="ECO:0000313" key="7">
    <source>
        <dbReference type="Proteomes" id="UP000250140"/>
    </source>
</evidence>
<dbReference type="GO" id="GO:0016020">
    <property type="term" value="C:membrane"/>
    <property type="evidence" value="ECO:0007669"/>
    <property type="project" value="UniProtKB-SubCell"/>
</dbReference>
<feature type="transmembrane region" description="Helical" evidence="5">
    <location>
        <begin position="316"/>
        <end position="335"/>
    </location>
</feature>
<evidence type="ECO:0000256" key="2">
    <source>
        <dbReference type="ARBA" id="ARBA00022692"/>
    </source>
</evidence>
<gene>
    <name evidence="6" type="ORF">AOQ84DRAFT_54484</name>
</gene>
<keyword evidence="2 5" id="KW-0812">Transmembrane</keyword>
<proteinExistence type="predicted"/>
<dbReference type="InterPro" id="IPR038665">
    <property type="entry name" value="Voltage-dep_anion_channel_sf"/>
</dbReference>
<feature type="transmembrane region" description="Helical" evidence="5">
    <location>
        <begin position="280"/>
        <end position="304"/>
    </location>
</feature>
<accession>A0A8E2F013</accession>
<feature type="transmembrane region" description="Helical" evidence="5">
    <location>
        <begin position="135"/>
        <end position="156"/>
    </location>
</feature>
<evidence type="ECO:0000256" key="5">
    <source>
        <dbReference type="SAM" id="Phobius"/>
    </source>
</evidence>
<feature type="transmembrane region" description="Helical" evidence="5">
    <location>
        <begin position="239"/>
        <end position="260"/>
    </location>
</feature>
<organism evidence="6 7">
    <name type="scientific">Glonium stellatum</name>
    <dbReference type="NCBI Taxonomy" id="574774"/>
    <lineage>
        <taxon>Eukaryota</taxon>
        <taxon>Fungi</taxon>
        <taxon>Dikarya</taxon>
        <taxon>Ascomycota</taxon>
        <taxon>Pezizomycotina</taxon>
        <taxon>Dothideomycetes</taxon>
        <taxon>Pleosporomycetidae</taxon>
        <taxon>Gloniales</taxon>
        <taxon>Gloniaceae</taxon>
        <taxon>Glonium</taxon>
    </lineage>
</organism>
<keyword evidence="3 5" id="KW-1133">Transmembrane helix</keyword>
<evidence type="ECO:0000313" key="6">
    <source>
        <dbReference type="EMBL" id="OCL07676.1"/>
    </source>
</evidence>
<dbReference type="InterPro" id="IPR004695">
    <property type="entry name" value="SLAC1/Mae1/Ssu1/TehA"/>
</dbReference>
<feature type="transmembrane region" description="Helical" evidence="5">
    <location>
        <begin position="29"/>
        <end position="47"/>
    </location>
</feature>
<dbReference type="PANTHER" id="PTHR31162">
    <property type="entry name" value="MALIC ACID TRANSPORT PROTEIN-RELATED"/>
    <property type="match status" value="1"/>
</dbReference>
<protein>
    <recommendedName>
        <fullName evidence="8">C4-dicarboxylate transporter/malic acid transport protein</fullName>
    </recommendedName>
</protein>
<feature type="transmembrane region" description="Helical" evidence="5">
    <location>
        <begin position="168"/>
        <end position="189"/>
    </location>
</feature>
<reference evidence="6 7" key="1">
    <citation type="journal article" date="2016" name="Nat. Commun.">
        <title>Ectomycorrhizal ecology is imprinted in the genome of the dominant symbiotic fungus Cenococcum geophilum.</title>
        <authorList>
            <consortium name="DOE Joint Genome Institute"/>
            <person name="Peter M."/>
            <person name="Kohler A."/>
            <person name="Ohm R.A."/>
            <person name="Kuo A."/>
            <person name="Krutzmann J."/>
            <person name="Morin E."/>
            <person name="Arend M."/>
            <person name="Barry K.W."/>
            <person name="Binder M."/>
            <person name="Choi C."/>
            <person name="Clum A."/>
            <person name="Copeland A."/>
            <person name="Grisel N."/>
            <person name="Haridas S."/>
            <person name="Kipfer T."/>
            <person name="LaButti K."/>
            <person name="Lindquist E."/>
            <person name="Lipzen A."/>
            <person name="Maire R."/>
            <person name="Meier B."/>
            <person name="Mihaltcheva S."/>
            <person name="Molinier V."/>
            <person name="Murat C."/>
            <person name="Poggeler S."/>
            <person name="Quandt C.A."/>
            <person name="Sperisen C."/>
            <person name="Tritt A."/>
            <person name="Tisserant E."/>
            <person name="Crous P.W."/>
            <person name="Henrissat B."/>
            <person name="Nehls U."/>
            <person name="Egli S."/>
            <person name="Spatafora J.W."/>
            <person name="Grigoriev I.V."/>
            <person name="Martin F.M."/>
        </authorList>
    </citation>
    <scope>NUCLEOTIDE SEQUENCE [LARGE SCALE GENOMIC DNA]</scope>
    <source>
        <strain evidence="6 7">CBS 207.34</strain>
    </source>
</reference>
<dbReference type="InterPro" id="IPR030185">
    <property type="entry name" value="Mae1"/>
</dbReference>
<keyword evidence="7" id="KW-1185">Reference proteome</keyword>
<dbReference type="Pfam" id="PF03595">
    <property type="entry name" value="SLAC1"/>
    <property type="match status" value="1"/>
</dbReference>
<dbReference type="OrthoDB" id="2901184at2759"/>
<feature type="transmembrane region" description="Helical" evidence="5">
    <location>
        <begin position="195"/>
        <end position="218"/>
    </location>
</feature>
<dbReference type="GO" id="GO:0015140">
    <property type="term" value="F:malate transmembrane transporter activity"/>
    <property type="evidence" value="ECO:0007669"/>
    <property type="project" value="InterPro"/>
</dbReference>
<evidence type="ECO:0000256" key="3">
    <source>
        <dbReference type="ARBA" id="ARBA00022989"/>
    </source>
</evidence>
<comment type="subcellular location">
    <subcellularLocation>
        <location evidence="1">Membrane</location>
        <topology evidence="1">Multi-pass membrane protein</topology>
    </subcellularLocation>
</comment>
<feature type="transmembrane region" description="Helical" evidence="5">
    <location>
        <begin position="341"/>
        <end position="362"/>
    </location>
</feature>
<keyword evidence="4 5" id="KW-0472">Membrane</keyword>
<evidence type="ECO:0008006" key="8">
    <source>
        <dbReference type="Google" id="ProtNLM"/>
    </source>
</evidence>
<name>A0A8E2F013_9PEZI</name>
<sequence length="384" mass="42766">MDATAPDEHRQASLSQNAHLGVRGRLHHFTWAWFTLTMSTGGLAVLLDRTPHKFRGLITIGTIVFIFNLALFLCLVTAITIRFLLNPNALRRSLIHPTESLFFPCFWLSMSTIILGIQAYGVPSSGPWLPVVLRVLFWIYVACTFLVAVVQYYILFTGEHLTIHSMTPAWILPVFPVMLSGTIASALAADQPPDQALPIIVAGITFQGLGIFVSMLMYPLYLGRLMGDGLPAPDLRPGMFISVGPPAFTCLALIGMANSLPSGYNFFSTHPYSIEVLQTMALFIGCFLWALSFWFFCISAISCINGIGHMVFHLTWWAFVFPNVGFTIATIDIGTQFQSQGVLWVGSAMTILIVIIWCFVFFHHVNAVRRRKILWPGRDEDKEG</sequence>
<dbReference type="PANTHER" id="PTHR31162:SF0">
    <property type="entry name" value="MALIC ACID TRANSPORT PROTEIN"/>
    <property type="match status" value="1"/>
</dbReference>